<evidence type="ECO:0000259" key="5">
    <source>
        <dbReference type="PROSITE" id="PS50118"/>
    </source>
</evidence>
<feature type="DNA-binding region" description="HMG box" evidence="3">
    <location>
        <begin position="94"/>
        <end position="160"/>
    </location>
</feature>
<dbReference type="PANTHER" id="PTHR46040">
    <property type="entry name" value="HIGH MOBILITY GROUP PROTEIN 2"/>
    <property type="match status" value="1"/>
</dbReference>
<dbReference type="InterPro" id="IPR036910">
    <property type="entry name" value="HMG_box_dom_sf"/>
</dbReference>
<evidence type="ECO:0000313" key="6">
    <source>
        <dbReference type="EMBL" id="PGG97230.1"/>
    </source>
</evidence>
<evidence type="ECO:0000256" key="2">
    <source>
        <dbReference type="ARBA" id="ARBA00023242"/>
    </source>
</evidence>
<comment type="caution">
    <text evidence="6">The sequence shown here is derived from an EMBL/GenBank/DDBJ whole genome shotgun (WGS) entry which is preliminary data.</text>
</comment>
<feature type="domain" description="HMG box" evidence="5">
    <location>
        <begin position="94"/>
        <end position="160"/>
    </location>
</feature>
<dbReference type="Pfam" id="PF00536">
    <property type="entry name" value="SAM_1"/>
    <property type="match status" value="1"/>
</dbReference>
<dbReference type="Pfam" id="PF00505">
    <property type="entry name" value="HMG_box"/>
    <property type="match status" value="1"/>
</dbReference>
<dbReference type="InterPro" id="IPR013761">
    <property type="entry name" value="SAM/pointed_sf"/>
</dbReference>
<dbReference type="Gene3D" id="1.10.30.10">
    <property type="entry name" value="High mobility group box domain"/>
    <property type="match status" value="1"/>
</dbReference>
<sequence length="311" mass="36117">MEVLRMVFEELEMTQYLPGFIGNGFETWEDVLEITEVDLEVLGVKLGHRRRLQQRVAKEKQDVPNRHAHHGEFGNYSRKKRRYQWHPKPDPNAPRKPLTAYAIFANEKRADLQYKGLSFPQMAIEIGRLWRELPEGEKRLAQTRAIRAREEYKLALVEYEKSENHQRHVRYLEEWEAKKNARKKARNSEAKVPQNATRSPQDTERSLEPTDIKIESQLSNGLGDDNSDTVLPSPWVPVSPQQQMEHTSTAFVWPPTQKDMQNHIGRDRGLFNNTFAGLNHLERSIQGGSLEAVFEDAGMGCNVFWEEANHH</sequence>
<dbReference type="SMART" id="SM00398">
    <property type="entry name" value="HMG"/>
    <property type="match status" value="1"/>
</dbReference>
<protein>
    <recommendedName>
        <fullName evidence="5">HMG box domain-containing protein</fullName>
    </recommendedName>
</protein>
<accession>A0A2B7WL18</accession>
<dbReference type="SUPFAM" id="SSF47769">
    <property type="entry name" value="SAM/Pointed domain"/>
    <property type="match status" value="1"/>
</dbReference>
<feature type="compositionally biased region" description="Basic and acidic residues" evidence="4">
    <location>
        <begin position="201"/>
        <end position="210"/>
    </location>
</feature>
<dbReference type="GO" id="GO:0003677">
    <property type="term" value="F:DNA binding"/>
    <property type="evidence" value="ECO:0007669"/>
    <property type="project" value="UniProtKB-UniRule"/>
</dbReference>
<keyword evidence="7" id="KW-1185">Reference proteome</keyword>
<dbReference type="Gene3D" id="1.10.150.50">
    <property type="entry name" value="Transcription Factor, Ets-1"/>
    <property type="match status" value="1"/>
</dbReference>
<evidence type="ECO:0000313" key="7">
    <source>
        <dbReference type="Proteomes" id="UP000224080"/>
    </source>
</evidence>
<dbReference type="EMBL" id="PDNC01000149">
    <property type="protein sequence ID" value="PGG97230.1"/>
    <property type="molecule type" value="Genomic_DNA"/>
</dbReference>
<proteinExistence type="predicted"/>
<gene>
    <name evidence="6" type="ORF">GX51_07429</name>
</gene>
<dbReference type="PANTHER" id="PTHR46040:SF3">
    <property type="entry name" value="HIGH MOBILITY GROUP PROTEIN 2"/>
    <property type="match status" value="1"/>
</dbReference>
<dbReference type="InterPro" id="IPR001660">
    <property type="entry name" value="SAM"/>
</dbReference>
<dbReference type="GO" id="GO:0005634">
    <property type="term" value="C:nucleus"/>
    <property type="evidence" value="ECO:0007669"/>
    <property type="project" value="UniProtKB-UniRule"/>
</dbReference>
<dbReference type="STRING" id="2060905.A0A2B7WL18"/>
<name>A0A2B7WL18_9EURO</name>
<dbReference type="InterPro" id="IPR051965">
    <property type="entry name" value="ChromReg_NeuronalGeneExpr"/>
</dbReference>
<evidence type="ECO:0000256" key="1">
    <source>
        <dbReference type="ARBA" id="ARBA00023125"/>
    </source>
</evidence>
<keyword evidence="1 3" id="KW-0238">DNA-binding</keyword>
<dbReference type="InterPro" id="IPR009071">
    <property type="entry name" value="HMG_box_dom"/>
</dbReference>
<feature type="region of interest" description="Disordered" evidence="4">
    <location>
        <begin position="182"/>
        <end position="210"/>
    </location>
</feature>
<dbReference type="SUPFAM" id="SSF47095">
    <property type="entry name" value="HMG-box"/>
    <property type="match status" value="1"/>
</dbReference>
<dbReference type="PROSITE" id="PS50118">
    <property type="entry name" value="HMG_BOX_2"/>
    <property type="match status" value="1"/>
</dbReference>
<evidence type="ECO:0000256" key="3">
    <source>
        <dbReference type="PROSITE-ProRule" id="PRU00267"/>
    </source>
</evidence>
<dbReference type="OrthoDB" id="1919336at2759"/>
<dbReference type="AlphaFoldDB" id="A0A2B7WL18"/>
<keyword evidence="2 3" id="KW-0539">Nucleus</keyword>
<reference evidence="6 7" key="1">
    <citation type="submission" date="2017-10" db="EMBL/GenBank/DDBJ databases">
        <title>Comparative genomics in systemic dimorphic fungi from Ajellomycetaceae.</title>
        <authorList>
            <person name="Munoz J.F."/>
            <person name="Mcewen J.G."/>
            <person name="Clay O.K."/>
            <person name="Cuomo C.A."/>
        </authorList>
    </citation>
    <scope>NUCLEOTIDE SEQUENCE [LARGE SCALE GENOMIC DNA]</scope>
    <source>
        <strain evidence="6 7">UAMH130</strain>
    </source>
</reference>
<evidence type="ECO:0000256" key="4">
    <source>
        <dbReference type="SAM" id="MobiDB-lite"/>
    </source>
</evidence>
<dbReference type="GO" id="GO:0010468">
    <property type="term" value="P:regulation of gene expression"/>
    <property type="evidence" value="ECO:0007669"/>
    <property type="project" value="TreeGrafter"/>
</dbReference>
<dbReference type="Proteomes" id="UP000224080">
    <property type="component" value="Unassembled WGS sequence"/>
</dbReference>
<organism evidence="6 7">
    <name type="scientific">Blastomyces parvus</name>
    <dbReference type="NCBI Taxonomy" id="2060905"/>
    <lineage>
        <taxon>Eukaryota</taxon>
        <taxon>Fungi</taxon>
        <taxon>Dikarya</taxon>
        <taxon>Ascomycota</taxon>
        <taxon>Pezizomycotina</taxon>
        <taxon>Eurotiomycetes</taxon>
        <taxon>Eurotiomycetidae</taxon>
        <taxon>Onygenales</taxon>
        <taxon>Ajellomycetaceae</taxon>
        <taxon>Blastomyces</taxon>
    </lineage>
</organism>